<gene>
    <name evidence="2" type="ORF">GCM10007884_06910</name>
    <name evidence="3" type="ORF">GGR33_003475</name>
</gene>
<name>A0A7W6ANS0_9HYPH</name>
<evidence type="ECO:0000313" key="4">
    <source>
        <dbReference type="Proteomes" id="UP000517759"/>
    </source>
</evidence>
<comment type="caution">
    <text evidence="3">The sequence shown here is derived from an EMBL/GenBank/DDBJ whole genome shotgun (WGS) entry which is preliminary data.</text>
</comment>
<dbReference type="GO" id="GO:0003677">
    <property type="term" value="F:DNA binding"/>
    <property type="evidence" value="ECO:0007669"/>
    <property type="project" value="InterPro"/>
</dbReference>
<reference evidence="2" key="4">
    <citation type="submission" date="2023-01" db="EMBL/GenBank/DDBJ databases">
        <title>Draft genome sequence of Methylobacterium brachythecii strain NBRC 107710.</title>
        <authorList>
            <person name="Sun Q."/>
            <person name="Mori K."/>
        </authorList>
    </citation>
    <scope>NUCLEOTIDE SEQUENCE</scope>
    <source>
        <strain evidence="2">NBRC 107710</strain>
    </source>
</reference>
<feature type="region of interest" description="Disordered" evidence="1">
    <location>
        <begin position="369"/>
        <end position="395"/>
    </location>
</feature>
<reference evidence="3 4" key="3">
    <citation type="submission" date="2020-08" db="EMBL/GenBank/DDBJ databases">
        <title>Genomic Encyclopedia of Type Strains, Phase IV (KMG-IV): sequencing the most valuable type-strain genomes for metagenomic binning, comparative biology and taxonomic classification.</title>
        <authorList>
            <person name="Goeker M."/>
        </authorList>
    </citation>
    <scope>NUCLEOTIDE SEQUENCE [LARGE SCALE GENOMIC DNA]</scope>
    <source>
        <strain evidence="3 4">DSM 24105</strain>
    </source>
</reference>
<dbReference type="Proteomes" id="UP001156881">
    <property type="component" value="Unassembled WGS sequence"/>
</dbReference>
<evidence type="ECO:0000313" key="5">
    <source>
        <dbReference type="Proteomes" id="UP001156881"/>
    </source>
</evidence>
<organism evidence="3 4">
    <name type="scientific">Methylobacterium brachythecii</name>
    <dbReference type="NCBI Taxonomy" id="1176177"/>
    <lineage>
        <taxon>Bacteria</taxon>
        <taxon>Pseudomonadati</taxon>
        <taxon>Pseudomonadota</taxon>
        <taxon>Alphaproteobacteria</taxon>
        <taxon>Hyphomicrobiales</taxon>
        <taxon>Methylobacteriaceae</taxon>
        <taxon>Methylobacterium</taxon>
    </lineage>
</organism>
<dbReference type="EMBL" id="BSPG01000002">
    <property type="protein sequence ID" value="GLS42706.1"/>
    <property type="molecule type" value="Genomic_DNA"/>
</dbReference>
<feature type="compositionally biased region" description="Basic residues" evidence="1">
    <location>
        <begin position="384"/>
        <end position="395"/>
    </location>
</feature>
<dbReference type="RefSeq" id="WP_183507371.1">
    <property type="nucleotide sequence ID" value="NZ_BSPG01000002.1"/>
</dbReference>
<evidence type="ECO:0000313" key="2">
    <source>
        <dbReference type="EMBL" id="GLS42706.1"/>
    </source>
</evidence>
<dbReference type="EMBL" id="JACIDN010000006">
    <property type="protein sequence ID" value="MBB3903961.1"/>
    <property type="molecule type" value="Genomic_DNA"/>
</dbReference>
<dbReference type="GO" id="GO:0000150">
    <property type="term" value="F:DNA strand exchange activity"/>
    <property type="evidence" value="ECO:0007669"/>
    <property type="project" value="InterPro"/>
</dbReference>
<proteinExistence type="predicted"/>
<evidence type="ECO:0000256" key="1">
    <source>
        <dbReference type="SAM" id="MobiDB-lite"/>
    </source>
</evidence>
<keyword evidence="5" id="KW-1185">Reference proteome</keyword>
<dbReference type="AlphaFoldDB" id="A0A7W6ANS0"/>
<accession>A0A7W6ANS0</accession>
<dbReference type="InterPro" id="IPR036162">
    <property type="entry name" value="Resolvase-like_N_sf"/>
</dbReference>
<evidence type="ECO:0000313" key="3">
    <source>
        <dbReference type="EMBL" id="MBB3903961.1"/>
    </source>
</evidence>
<dbReference type="SUPFAM" id="SSF53041">
    <property type="entry name" value="Resolvase-like"/>
    <property type="match status" value="1"/>
</dbReference>
<reference evidence="5" key="2">
    <citation type="journal article" date="2019" name="Int. J. Syst. Evol. Microbiol.">
        <title>The Global Catalogue of Microorganisms (GCM) 10K type strain sequencing project: providing services to taxonomists for standard genome sequencing and annotation.</title>
        <authorList>
            <consortium name="The Broad Institute Genomics Platform"/>
            <consortium name="The Broad Institute Genome Sequencing Center for Infectious Disease"/>
            <person name="Wu L."/>
            <person name="Ma J."/>
        </authorList>
    </citation>
    <scope>NUCLEOTIDE SEQUENCE [LARGE SCALE GENOMIC DNA]</scope>
    <source>
        <strain evidence="5">NBRC 107710</strain>
    </source>
</reference>
<reference evidence="2" key="1">
    <citation type="journal article" date="2014" name="Int. J. Syst. Evol. Microbiol.">
        <title>Complete genome of a new Firmicutes species belonging to the dominant human colonic microbiota ('Ruminococcus bicirculans') reveals two chromosomes and a selective capacity to utilize plant glucans.</title>
        <authorList>
            <consortium name="NISC Comparative Sequencing Program"/>
            <person name="Wegmann U."/>
            <person name="Louis P."/>
            <person name="Goesmann A."/>
            <person name="Henrissat B."/>
            <person name="Duncan S.H."/>
            <person name="Flint H.J."/>
        </authorList>
    </citation>
    <scope>NUCLEOTIDE SEQUENCE</scope>
    <source>
        <strain evidence="2">NBRC 107710</strain>
    </source>
</reference>
<sequence>MKFDSARYFDDTYSLTTDEPFDSILENAALPRPIPKSVGSRYPFMTTAIFVGHGPLGSAIDALGGPEALVSLCGMYLYWIGARQPEAGRIYLESTTSSAALASQDAWMRMLEDMEFGRFRIIVFPNLECLFEHIPDAYKFNKYCKQYEVEIHTMDRGPTSDMDFAMYQYVSREDLLRRSQWSKSPAISSEIRPSEAGRPLINIPQLETIIGLALDPAAGSPWMILPSEDERRLVLADEFDARVSIDGRSLETGLLRACSDALDEAEANDEPSAFPGPPAEVTDRRDIARRRLRSEINSASRDIATFGSLGWLEWDAVTTIRQSLSAIELISDGPARHRLRLSFQPGLALPDTIVPGAIAMDIVSRTQASSFQDGDPVLPPLRPMRPRAARSSRQI</sequence>
<dbReference type="Proteomes" id="UP000517759">
    <property type="component" value="Unassembled WGS sequence"/>
</dbReference>
<protein>
    <submittedName>
        <fullName evidence="3">Uncharacterized protein</fullName>
    </submittedName>
</protein>